<dbReference type="PANTHER" id="PTHR32309:SF31">
    <property type="entry name" value="CAPSULAR EXOPOLYSACCHARIDE FAMILY"/>
    <property type="match status" value="1"/>
</dbReference>
<dbReference type="InterPro" id="IPR027417">
    <property type="entry name" value="P-loop_NTPase"/>
</dbReference>
<feature type="region of interest" description="Disordered" evidence="1">
    <location>
        <begin position="1"/>
        <end position="22"/>
    </location>
</feature>
<reference evidence="2" key="1">
    <citation type="journal article" date="2015" name="Proc. Natl. Acad. Sci. U.S.A.">
        <title>Bacterial clade with the ribosomal RNA operon on a small plasmid rather than the chromosome.</title>
        <authorList>
            <person name="Anda M."/>
            <person name="Ohtsubo Y."/>
            <person name="Okubo T."/>
            <person name="Sugawara M."/>
            <person name="Nagata Y."/>
            <person name="Tsuda M."/>
            <person name="Minamisawa K."/>
            <person name="Mitsui H."/>
        </authorList>
    </citation>
    <scope>NUCLEOTIDE SEQUENCE</scope>
    <source>
        <strain evidence="2">JCM 14755</strain>
    </source>
</reference>
<feature type="compositionally biased region" description="Low complexity" evidence="1">
    <location>
        <begin position="1"/>
        <end position="12"/>
    </location>
</feature>
<dbReference type="AlphaFoldDB" id="A0A0P0Z2Z9"/>
<name>A0A0P0Z2Z9_9HYPH</name>
<dbReference type="InterPro" id="IPR050445">
    <property type="entry name" value="Bact_polysacc_biosynth/exp"/>
</dbReference>
<accession>A0A0P0Z2Z9</accession>
<proteinExistence type="predicted"/>
<protein>
    <submittedName>
        <fullName evidence="2">Uncharacterized protein</fullName>
    </submittedName>
</protein>
<sequence>MAAPSAPAPIASTQRDQRDPRATRAQRVSGLFQVDAGAIAALDVNNDGPAFSLSSHKLLAENVVAFDKADPRTRAFDILRNHMLGLLKADLPQVVAVTAPTRGCGVTTMTANLAFSLARSRKQSAVVIDLRHGTHSLCDTLGLPRVKADDGGALVDRIRRARAGGAVVNLITPPAGVDVVSFVETVKRELRPDILFLDMPPMLEGDEAAPILPLADLVLMVLAVGRTSVQELETCKNFLPSTARMQVVMNKARPHGM</sequence>
<dbReference type="SUPFAM" id="SSF52540">
    <property type="entry name" value="P-loop containing nucleoside triphosphate hydrolases"/>
    <property type="match status" value="1"/>
</dbReference>
<dbReference type="PANTHER" id="PTHR32309">
    <property type="entry name" value="TYROSINE-PROTEIN KINASE"/>
    <property type="match status" value="1"/>
</dbReference>
<dbReference type="Gene3D" id="3.40.50.300">
    <property type="entry name" value="P-loop containing nucleotide triphosphate hydrolases"/>
    <property type="match status" value="1"/>
</dbReference>
<evidence type="ECO:0000256" key="1">
    <source>
        <dbReference type="SAM" id="MobiDB-lite"/>
    </source>
</evidence>
<dbReference type="EMBL" id="LC066377">
    <property type="protein sequence ID" value="BAT28252.1"/>
    <property type="molecule type" value="Genomic_DNA"/>
</dbReference>
<organism evidence="2">
    <name type="scientific">Aureimonas frigidaquae</name>
    <dbReference type="NCBI Taxonomy" id="424757"/>
    <lineage>
        <taxon>Bacteria</taxon>
        <taxon>Pseudomonadati</taxon>
        <taxon>Pseudomonadota</taxon>
        <taxon>Alphaproteobacteria</taxon>
        <taxon>Hyphomicrobiales</taxon>
        <taxon>Aurantimonadaceae</taxon>
        <taxon>Aureimonas</taxon>
    </lineage>
</organism>
<evidence type="ECO:0000313" key="2">
    <source>
        <dbReference type="EMBL" id="BAT28252.1"/>
    </source>
</evidence>